<dbReference type="SUPFAM" id="SSF49899">
    <property type="entry name" value="Concanavalin A-like lectins/glucanases"/>
    <property type="match status" value="1"/>
</dbReference>
<organism evidence="1 2">
    <name type="scientific">Boletus reticuloceps</name>
    <dbReference type="NCBI Taxonomy" id="495285"/>
    <lineage>
        <taxon>Eukaryota</taxon>
        <taxon>Fungi</taxon>
        <taxon>Dikarya</taxon>
        <taxon>Basidiomycota</taxon>
        <taxon>Agaricomycotina</taxon>
        <taxon>Agaricomycetes</taxon>
        <taxon>Agaricomycetidae</taxon>
        <taxon>Boletales</taxon>
        <taxon>Boletineae</taxon>
        <taxon>Boletaceae</taxon>
        <taxon>Boletoideae</taxon>
        <taxon>Boletus</taxon>
    </lineage>
</organism>
<dbReference type="AlphaFoldDB" id="A0A8I3AE74"/>
<name>A0A8I3AE74_9AGAM</name>
<proteinExistence type="predicted"/>
<sequence>MTISTGDVIELTVKALSETSGHVIIQNVNNGQNFTQQVESSSALCEQNAGWNIGLVANDPNTWLPLAEFGTLTFTGAVATSNSGYNYGPKGADMIGEIKQNGQVLTSVSVDDNSVTINYV</sequence>
<protein>
    <submittedName>
        <fullName evidence="1">Peptidase G1</fullName>
    </submittedName>
</protein>
<dbReference type="InterPro" id="IPR013320">
    <property type="entry name" value="ConA-like_dom_sf"/>
</dbReference>
<keyword evidence="2" id="KW-1185">Reference proteome</keyword>
<dbReference type="Gene3D" id="2.60.120.700">
    <property type="entry name" value="Peptidase G1"/>
    <property type="match status" value="1"/>
</dbReference>
<reference evidence="1" key="1">
    <citation type="submission" date="2021-03" db="EMBL/GenBank/DDBJ databases">
        <title>Evolutionary innovations through gain and loss of genes in the ectomycorrhizal Boletales.</title>
        <authorList>
            <person name="Wu G."/>
            <person name="Miyauchi S."/>
            <person name="Morin E."/>
            <person name="Yang Z.-L."/>
            <person name="Xu J."/>
            <person name="Martin F.M."/>
        </authorList>
    </citation>
    <scope>NUCLEOTIDE SEQUENCE</scope>
    <source>
        <strain evidence="1">BR01</strain>
    </source>
</reference>
<comment type="caution">
    <text evidence="1">The sequence shown here is derived from an EMBL/GenBank/DDBJ whole genome shotgun (WGS) entry which is preliminary data.</text>
</comment>
<dbReference type="PANTHER" id="PTHR37536">
    <property type="entry name" value="PUTATIVE (AFU_ORTHOLOGUE AFUA_3G02970)-RELATED"/>
    <property type="match status" value="1"/>
</dbReference>
<evidence type="ECO:0000313" key="1">
    <source>
        <dbReference type="EMBL" id="KAG6382148.1"/>
    </source>
</evidence>
<dbReference type="Proteomes" id="UP000683000">
    <property type="component" value="Unassembled WGS sequence"/>
</dbReference>
<dbReference type="EMBL" id="JAGFBS010000001">
    <property type="protein sequence ID" value="KAG6382148.1"/>
    <property type="molecule type" value="Genomic_DNA"/>
</dbReference>
<gene>
    <name evidence="1" type="ORF">JVT61DRAFT_792</name>
</gene>
<dbReference type="CDD" id="cd13426">
    <property type="entry name" value="Peptidase_G1"/>
    <property type="match status" value="1"/>
</dbReference>
<dbReference type="OrthoDB" id="2862635at2759"/>
<dbReference type="GO" id="GO:0070007">
    <property type="term" value="F:glutamic-type endopeptidase activity"/>
    <property type="evidence" value="ECO:0007669"/>
    <property type="project" value="InterPro"/>
</dbReference>
<dbReference type="PANTHER" id="PTHR37536:SF1">
    <property type="entry name" value="ASPERGILLOPEPSIN, PUTAITVE (AFU_ORTHOLOGUE AFUA_7G01200)"/>
    <property type="match status" value="1"/>
</dbReference>
<dbReference type="InterPro" id="IPR038656">
    <property type="entry name" value="Peptidase_G1_sf"/>
</dbReference>
<dbReference type="InterPro" id="IPR000250">
    <property type="entry name" value="Peptidase_G1"/>
</dbReference>
<accession>A0A8I3AE74</accession>
<evidence type="ECO:0000313" key="2">
    <source>
        <dbReference type="Proteomes" id="UP000683000"/>
    </source>
</evidence>
<dbReference type="Pfam" id="PF01828">
    <property type="entry name" value="Peptidase_A4"/>
    <property type="match status" value="1"/>
</dbReference>
<dbReference type="GO" id="GO:0006508">
    <property type="term" value="P:proteolysis"/>
    <property type="evidence" value="ECO:0007669"/>
    <property type="project" value="InterPro"/>
</dbReference>